<dbReference type="Proteomes" id="UP001196413">
    <property type="component" value="Unassembled WGS sequence"/>
</dbReference>
<organism evidence="2 3">
    <name type="scientific">Parelaphostrongylus tenuis</name>
    <name type="common">Meningeal worm</name>
    <dbReference type="NCBI Taxonomy" id="148309"/>
    <lineage>
        <taxon>Eukaryota</taxon>
        <taxon>Metazoa</taxon>
        <taxon>Ecdysozoa</taxon>
        <taxon>Nematoda</taxon>
        <taxon>Chromadorea</taxon>
        <taxon>Rhabditida</taxon>
        <taxon>Rhabditina</taxon>
        <taxon>Rhabditomorpha</taxon>
        <taxon>Strongyloidea</taxon>
        <taxon>Metastrongylidae</taxon>
        <taxon>Parelaphostrongylus</taxon>
    </lineage>
</organism>
<gene>
    <name evidence="2" type="ORF">KIN20_003856</name>
</gene>
<proteinExistence type="predicted"/>
<protein>
    <submittedName>
        <fullName evidence="2">Uncharacterized protein</fullName>
    </submittedName>
</protein>
<comment type="caution">
    <text evidence="2">The sequence shown here is derived from an EMBL/GenBank/DDBJ whole genome shotgun (WGS) entry which is preliminary data.</text>
</comment>
<feature type="compositionally biased region" description="Low complexity" evidence="1">
    <location>
        <begin position="53"/>
        <end position="71"/>
    </location>
</feature>
<evidence type="ECO:0000313" key="2">
    <source>
        <dbReference type="EMBL" id="KAJ1348533.1"/>
    </source>
</evidence>
<feature type="region of interest" description="Disordered" evidence="1">
    <location>
        <begin position="363"/>
        <end position="410"/>
    </location>
</feature>
<keyword evidence="3" id="KW-1185">Reference proteome</keyword>
<reference evidence="2" key="1">
    <citation type="submission" date="2021-06" db="EMBL/GenBank/DDBJ databases">
        <title>Parelaphostrongylus tenuis whole genome reference sequence.</title>
        <authorList>
            <person name="Garwood T.J."/>
            <person name="Larsen P.A."/>
            <person name="Fountain-Jones N.M."/>
            <person name="Garbe J.R."/>
            <person name="Macchietto M.G."/>
            <person name="Kania S.A."/>
            <person name="Gerhold R.W."/>
            <person name="Richards J.E."/>
            <person name="Wolf T.M."/>
        </authorList>
    </citation>
    <scope>NUCLEOTIDE SEQUENCE</scope>
    <source>
        <strain evidence="2">MNPRO001-30</strain>
        <tissue evidence="2">Meninges</tissue>
    </source>
</reference>
<evidence type="ECO:0000256" key="1">
    <source>
        <dbReference type="SAM" id="MobiDB-lite"/>
    </source>
</evidence>
<dbReference type="EMBL" id="JAHQIW010000517">
    <property type="protein sequence ID" value="KAJ1348533.1"/>
    <property type="molecule type" value="Genomic_DNA"/>
</dbReference>
<evidence type="ECO:0000313" key="3">
    <source>
        <dbReference type="Proteomes" id="UP001196413"/>
    </source>
</evidence>
<feature type="region of interest" description="Disordered" evidence="1">
    <location>
        <begin position="38"/>
        <end position="73"/>
    </location>
</feature>
<feature type="compositionally biased region" description="Basic and acidic residues" evidence="1">
    <location>
        <begin position="387"/>
        <end position="396"/>
    </location>
</feature>
<dbReference type="AlphaFoldDB" id="A0AAD5M0V5"/>
<accession>A0AAD5M0V5</accession>
<sequence length="526" mass="57479">MQKVLIQGPTAINLNQITITSVVVVSLLVTQRGMRKRKSSTLNLVDGNDDEATTSTKRSSQRTNSSSSSTSGEWLCCASSTRLTPQRQRNEVSELRPAPRAVYSAASRRSPWFRRAFAVPHQAGSAAKEVSSKEKAAVDIVETSKIEESPVKICRIPIAAEQEPSESKRSFRDGGFPHMTSARLESLSKIIEESPVKKCCTPTTTERRSSESKSYVDLNLSQLKNATLETLATIEESPVKTCYTPKVRRPSRSTLCSPWSSSTVADSQRTPCLTEARSFKNGQPLSSQSIRNKKAGTWPFCATVAVQAKVSPDLVNPVLSDSSPEICAERLGKSPSELRTITASTNSTDEVIASTQNVVTESDGEEFVNAEQIDVDENSGMHSKNPSTEKKSKYDPADESGSSDEDDTVTRKSLIKKNLTGITRDFADYLLSIRSERVMARSDKSLPTFTYEVVNTVSAWGFSISWLSPKAIMYAKPFARDPSSVTLVLPIEDVIADPSDPETPMFVNPIIVAIGREVTASDSTNK</sequence>
<feature type="compositionally biased region" description="Acidic residues" evidence="1">
    <location>
        <begin position="363"/>
        <end position="377"/>
    </location>
</feature>
<feature type="compositionally biased region" description="Acidic residues" evidence="1">
    <location>
        <begin position="397"/>
        <end position="407"/>
    </location>
</feature>
<name>A0AAD5M0V5_PARTN</name>